<feature type="domain" description="RING-type" evidence="9">
    <location>
        <begin position="347"/>
        <end position="564"/>
    </location>
</feature>
<evidence type="ECO:0000256" key="6">
    <source>
        <dbReference type="ARBA" id="ARBA00022786"/>
    </source>
</evidence>
<dbReference type="InterPro" id="IPR044066">
    <property type="entry name" value="TRIAD_supradom"/>
</dbReference>
<dbReference type="GO" id="GO:0016740">
    <property type="term" value="F:transferase activity"/>
    <property type="evidence" value="ECO:0007669"/>
    <property type="project" value="UniProtKB-KW"/>
</dbReference>
<feature type="region of interest" description="Disordered" evidence="8">
    <location>
        <begin position="84"/>
        <end position="133"/>
    </location>
</feature>
<dbReference type="PANTHER" id="PTHR22770:SF47">
    <property type="entry name" value="E3 UBIQUITIN-PROTEIN LIGASE RNF216"/>
    <property type="match status" value="1"/>
</dbReference>
<dbReference type="AlphaFoldDB" id="A0A5N5QXD5"/>
<gene>
    <name evidence="10" type="ORF">CTheo_1</name>
</gene>
<feature type="region of interest" description="Disordered" evidence="8">
    <location>
        <begin position="573"/>
        <end position="614"/>
    </location>
</feature>
<dbReference type="InterPro" id="IPR013083">
    <property type="entry name" value="Znf_RING/FYVE/PHD"/>
</dbReference>
<evidence type="ECO:0000256" key="7">
    <source>
        <dbReference type="ARBA" id="ARBA00022833"/>
    </source>
</evidence>
<evidence type="ECO:0000256" key="1">
    <source>
        <dbReference type="ARBA" id="ARBA00004906"/>
    </source>
</evidence>
<feature type="region of interest" description="Disordered" evidence="8">
    <location>
        <begin position="215"/>
        <end position="305"/>
    </location>
</feature>
<proteinExistence type="predicted"/>
<dbReference type="PROSITE" id="PS51873">
    <property type="entry name" value="TRIAD"/>
    <property type="match status" value="1"/>
</dbReference>
<keyword evidence="6" id="KW-0833">Ubl conjugation pathway</keyword>
<dbReference type="Pfam" id="PF26200">
    <property type="entry name" value="Rcat_RNF216"/>
    <property type="match status" value="1"/>
</dbReference>
<comment type="pathway">
    <text evidence="1">Protein modification; protein ubiquitination.</text>
</comment>
<keyword evidence="7" id="KW-0862">Zinc</keyword>
<dbReference type="Gene3D" id="3.30.40.10">
    <property type="entry name" value="Zinc/RING finger domain, C3HC4 (zinc finger)"/>
    <property type="match status" value="1"/>
</dbReference>
<evidence type="ECO:0000259" key="9">
    <source>
        <dbReference type="PROSITE" id="PS51873"/>
    </source>
</evidence>
<protein>
    <submittedName>
        <fullName evidence="10">Pectinesterase</fullName>
    </submittedName>
</protein>
<dbReference type="Pfam" id="PF26191">
    <property type="entry name" value="RING-HC_RBR_RNF216"/>
    <property type="match status" value="1"/>
</dbReference>
<evidence type="ECO:0000256" key="8">
    <source>
        <dbReference type="SAM" id="MobiDB-lite"/>
    </source>
</evidence>
<dbReference type="InterPro" id="IPR047544">
    <property type="entry name" value="RING-HC_RBR_RNF216"/>
</dbReference>
<organism evidence="10 11">
    <name type="scientific">Ceratobasidium theobromae</name>
    <dbReference type="NCBI Taxonomy" id="1582974"/>
    <lineage>
        <taxon>Eukaryota</taxon>
        <taxon>Fungi</taxon>
        <taxon>Dikarya</taxon>
        <taxon>Basidiomycota</taxon>
        <taxon>Agaricomycotina</taxon>
        <taxon>Agaricomycetes</taxon>
        <taxon>Cantharellales</taxon>
        <taxon>Ceratobasidiaceae</taxon>
        <taxon>Ceratobasidium</taxon>
    </lineage>
</organism>
<feature type="compositionally biased region" description="Basic and acidic residues" evidence="8">
    <location>
        <begin position="586"/>
        <end position="600"/>
    </location>
</feature>
<keyword evidence="4" id="KW-0677">Repeat</keyword>
<accession>A0A5N5QXD5</accession>
<dbReference type="OrthoDB" id="10009520at2759"/>
<dbReference type="EMBL" id="SSOP01000001">
    <property type="protein sequence ID" value="KAB5596364.1"/>
    <property type="molecule type" value="Genomic_DNA"/>
</dbReference>
<dbReference type="InterPro" id="IPR051628">
    <property type="entry name" value="LUBAC_E3_Ligases"/>
</dbReference>
<keyword evidence="11" id="KW-1185">Reference proteome</keyword>
<name>A0A5N5QXD5_9AGAM</name>
<evidence type="ECO:0000256" key="4">
    <source>
        <dbReference type="ARBA" id="ARBA00022737"/>
    </source>
</evidence>
<dbReference type="InterPro" id="IPR047546">
    <property type="entry name" value="Rcat_RBR_RNF216"/>
</dbReference>
<dbReference type="GO" id="GO:0008270">
    <property type="term" value="F:zinc ion binding"/>
    <property type="evidence" value="ECO:0007669"/>
    <property type="project" value="UniProtKB-KW"/>
</dbReference>
<dbReference type="SUPFAM" id="SSF57850">
    <property type="entry name" value="RING/U-box"/>
    <property type="match status" value="2"/>
</dbReference>
<dbReference type="CDD" id="cd20339">
    <property type="entry name" value="BRcat_RBR_RNF216"/>
    <property type="match status" value="1"/>
</dbReference>
<dbReference type="InterPro" id="IPR047545">
    <property type="entry name" value="BRcat_RBR_RNF216"/>
</dbReference>
<sequence length="614" mass="66949">MDIRNQLVNDILAIIPDANPAWLLEQVSLHLAAGPGVLDARAYILDSAFMYGYVKASNNPGPLGAPPPPPPALAAAAPLPPPAPAPVRALAPHPGVRPAQKRKALESVAASPTKKQALPSRVDYTKTQRPPSHTRDLCIRRQFSEYAYLVPTYLALQHKVTNHTLGCNMLKKRRFCTAPFGNECDQSPLFAAEKKALDTYIKSGCADVDLLRQGSPPLEDAAPPHGELVAPMSASSSRSNTPMAGPSQPIRPSASQSNSMSQASTVKQQASASQGGRMAGTQRSETRSPTPIGCSLRSRSPTPIEIETHDSVIVIESQESDVVVLESQEGGIEMMRSPLPLAAVESTDVECGCCFTEIEISEMLQCADGHLFCGECTKKNAETAVGDGKPDVLCMDQSGCRMPFTDDQLQRVLSPKTLDLLLRIRQKKDLEEAKLGGLEHCPFCDFACIIVDDGPTFLCQKPGCLVVSCRKCWKKEHMGKTCEEVVREEKDLQGEHMIAEAMTMALIRDCPKCKTPFMKEAGCNKMICPKCGTISCYICRKEVSRLSPYIHFDQQPDAYHLPPDRRKCPLWDVDRSGRAGGSPTRAHSEAVARAEREARAKLATQQKLKAPQFR</sequence>
<dbReference type="CDD" id="cd16630">
    <property type="entry name" value="RING-HC_RBR_RNF216"/>
    <property type="match status" value="1"/>
</dbReference>
<keyword evidence="3" id="KW-0479">Metal-binding</keyword>
<evidence type="ECO:0000313" key="11">
    <source>
        <dbReference type="Proteomes" id="UP000383932"/>
    </source>
</evidence>
<comment type="caution">
    <text evidence="10">The sequence shown here is derived from an EMBL/GenBank/DDBJ whole genome shotgun (WGS) entry which is preliminary data.</text>
</comment>
<evidence type="ECO:0000313" key="10">
    <source>
        <dbReference type="EMBL" id="KAB5596364.1"/>
    </source>
</evidence>
<dbReference type="Proteomes" id="UP000383932">
    <property type="component" value="Unassembled WGS sequence"/>
</dbReference>
<dbReference type="CDD" id="cd20353">
    <property type="entry name" value="Rcat_RBR_RNF216"/>
    <property type="match status" value="1"/>
</dbReference>
<feature type="compositionally biased region" description="Low complexity" evidence="8">
    <location>
        <begin position="253"/>
        <end position="264"/>
    </location>
</feature>
<dbReference type="PANTHER" id="PTHR22770">
    <property type="entry name" value="UBIQUITIN CONJUGATING ENZYME 7 INTERACTING PROTEIN-RELATED"/>
    <property type="match status" value="1"/>
</dbReference>
<keyword evidence="2" id="KW-0808">Transferase</keyword>
<keyword evidence="5" id="KW-0863">Zinc-finger</keyword>
<evidence type="ECO:0000256" key="3">
    <source>
        <dbReference type="ARBA" id="ARBA00022723"/>
    </source>
</evidence>
<evidence type="ECO:0000256" key="5">
    <source>
        <dbReference type="ARBA" id="ARBA00022771"/>
    </source>
</evidence>
<evidence type="ECO:0000256" key="2">
    <source>
        <dbReference type="ARBA" id="ARBA00022679"/>
    </source>
</evidence>
<feature type="compositionally biased region" description="Polar residues" evidence="8">
    <location>
        <begin position="233"/>
        <end position="242"/>
    </location>
</feature>
<feature type="compositionally biased region" description="Polar residues" evidence="8">
    <location>
        <begin position="265"/>
        <end position="274"/>
    </location>
</feature>
<reference evidence="10 11" key="1">
    <citation type="journal article" date="2019" name="Fungal Biol. Biotechnol.">
        <title>Draft genome sequence of fastidious pathogen Ceratobasidium theobromae, which causes vascular-streak dieback in Theobroma cacao.</title>
        <authorList>
            <person name="Ali S.S."/>
            <person name="Asman A."/>
            <person name="Shao J."/>
            <person name="Firmansyah A.P."/>
            <person name="Susilo A.W."/>
            <person name="Rosmana A."/>
            <person name="McMahon P."/>
            <person name="Junaid M."/>
            <person name="Guest D."/>
            <person name="Kheng T.Y."/>
            <person name="Meinhardt L.W."/>
            <person name="Bailey B.A."/>
        </authorList>
    </citation>
    <scope>NUCLEOTIDE SEQUENCE [LARGE SCALE GENOMIC DNA]</scope>
    <source>
        <strain evidence="10 11">CT2</strain>
    </source>
</reference>
<dbReference type="Gene3D" id="1.20.120.1750">
    <property type="match status" value="1"/>
</dbReference>